<dbReference type="STRING" id="1028.SAMN05661096_03030"/>
<dbReference type="RefSeq" id="WP_085518179.1">
    <property type="nucleotide sequence ID" value="NZ_FXAW01000006.1"/>
</dbReference>
<dbReference type="InterPro" id="IPR021796">
    <property type="entry name" value="Tll0287-like_dom"/>
</dbReference>
<evidence type="ECO:0000313" key="2">
    <source>
        <dbReference type="EMBL" id="SMG43462.1"/>
    </source>
</evidence>
<dbReference type="OrthoDB" id="1494333at2"/>
<feature type="domain" description="Tll0287-like" evidence="1">
    <location>
        <begin position="62"/>
        <end position="209"/>
    </location>
</feature>
<dbReference type="AlphaFoldDB" id="A0A1X7KPN1"/>
<proteinExistence type="predicted"/>
<sequence>MSHSTKLSIAIVMMVVWACGFSTEKRRPKQIEDTQQQRAVKKVSEADIINKTTKLGDSITQIAASVFMGKTSEKFSEDGYKGAAEYCSMNAYPLTDSLAKEYKVFLKRVSSKYRNPNNAPSDLERQVLDAYEYSVEQDDEIGSNVQFIRPGDTILYNKPIRIPSELCLNCHGSPSQISDEIKTILKEEYPQDLATGYKVGDLRGMWSLKFLKKEIVQGL</sequence>
<gene>
    <name evidence="2" type="ORF">SAMN05661096_03030</name>
</gene>
<evidence type="ECO:0000259" key="1">
    <source>
        <dbReference type="Pfam" id="PF11845"/>
    </source>
</evidence>
<name>A0A1X7KPN1_9BACT</name>
<organism evidence="2 3">
    <name type="scientific">Marivirga sericea</name>
    <dbReference type="NCBI Taxonomy" id="1028"/>
    <lineage>
        <taxon>Bacteria</taxon>
        <taxon>Pseudomonadati</taxon>
        <taxon>Bacteroidota</taxon>
        <taxon>Cytophagia</taxon>
        <taxon>Cytophagales</taxon>
        <taxon>Marivirgaceae</taxon>
        <taxon>Marivirga</taxon>
    </lineage>
</organism>
<keyword evidence="3" id="KW-1185">Reference proteome</keyword>
<accession>A0A1X7KPN1</accession>
<protein>
    <recommendedName>
        <fullName evidence="1">Tll0287-like domain-containing protein</fullName>
    </recommendedName>
</protein>
<evidence type="ECO:0000313" key="3">
    <source>
        <dbReference type="Proteomes" id="UP000193804"/>
    </source>
</evidence>
<dbReference type="Pfam" id="PF11845">
    <property type="entry name" value="Tll0287-like"/>
    <property type="match status" value="1"/>
</dbReference>
<reference evidence="3" key="1">
    <citation type="submission" date="2017-04" db="EMBL/GenBank/DDBJ databases">
        <authorList>
            <person name="Varghese N."/>
            <person name="Submissions S."/>
        </authorList>
    </citation>
    <scope>NUCLEOTIDE SEQUENCE [LARGE SCALE GENOMIC DNA]</scope>
    <source>
        <strain evidence="3">DSM 4125</strain>
    </source>
</reference>
<dbReference type="Proteomes" id="UP000193804">
    <property type="component" value="Unassembled WGS sequence"/>
</dbReference>
<dbReference type="EMBL" id="FXAW01000006">
    <property type="protein sequence ID" value="SMG43462.1"/>
    <property type="molecule type" value="Genomic_DNA"/>
</dbReference>